<comment type="caution">
    <text evidence="1">The sequence shown here is derived from an EMBL/GenBank/DDBJ whole genome shotgun (WGS) entry which is preliminary data.</text>
</comment>
<gene>
    <name evidence="1" type="ORF">Zm00014a_043212</name>
</gene>
<sequence>MTIPQFIIPQF</sequence>
<name>A0A3L6FV43_MAIZE</name>
<evidence type="ECO:0000313" key="1">
    <source>
        <dbReference type="EMBL" id="PWZ38722.1"/>
    </source>
</evidence>
<protein>
    <submittedName>
        <fullName evidence="1">Uncharacterized protein</fullName>
    </submittedName>
</protein>
<organism evidence="1">
    <name type="scientific">Zea mays</name>
    <name type="common">Maize</name>
    <dbReference type="NCBI Taxonomy" id="4577"/>
    <lineage>
        <taxon>Eukaryota</taxon>
        <taxon>Viridiplantae</taxon>
        <taxon>Streptophyta</taxon>
        <taxon>Embryophyta</taxon>
        <taxon>Tracheophyta</taxon>
        <taxon>Spermatophyta</taxon>
        <taxon>Magnoliopsida</taxon>
        <taxon>Liliopsida</taxon>
        <taxon>Poales</taxon>
        <taxon>Poaceae</taxon>
        <taxon>PACMAD clade</taxon>
        <taxon>Panicoideae</taxon>
        <taxon>Andropogonodae</taxon>
        <taxon>Andropogoneae</taxon>
        <taxon>Tripsacinae</taxon>
        <taxon>Zea</taxon>
    </lineage>
</organism>
<accession>A0A3L6FV43</accession>
<proteinExistence type="predicted"/>
<dbReference type="Proteomes" id="UP000251960">
    <property type="component" value="Chromosome 2"/>
</dbReference>
<reference evidence="1" key="1">
    <citation type="journal article" date="2018" name="Nat. Genet.">
        <title>Extensive intraspecific gene order and gene structural variations between Mo17 and other maize genomes.</title>
        <authorList>
            <person name="Sun S."/>
            <person name="Zhou Y."/>
            <person name="Chen J."/>
            <person name="Shi J."/>
            <person name="Zhao H."/>
            <person name="Zhao H."/>
            <person name="Song W."/>
            <person name="Zhang M."/>
            <person name="Cui Y."/>
            <person name="Dong X."/>
            <person name="Liu H."/>
            <person name="Ma X."/>
            <person name="Jiao Y."/>
            <person name="Wang B."/>
            <person name="Wei X."/>
            <person name="Stein J.C."/>
            <person name="Glaubitz J.C."/>
            <person name="Lu F."/>
            <person name="Yu G."/>
            <person name="Liang C."/>
            <person name="Fengler K."/>
            <person name="Li B."/>
            <person name="Rafalski A."/>
            <person name="Schnable P.S."/>
            <person name="Ware D.H."/>
            <person name="Buckler E.S."/>
            <person name="Lai J."/>
        </authorList>
    </citation>
    <scope>NUCLEOTIDE SEQUENCE [LARGE SCALE GENOMIC DNA]</scope>
    <source>
        <tissue evidence="1">Seedling</tissue>
    </source>
</reference>
<dbReference type="EMBL" id="NCVQ01000003">
    <property type="protein sequence ID" value="PWZ38722.1"/>
    <property type="molecule type" value="Genomic_DNA"/>
</dbReference>